<protein>
    <submittedName>
        <fullName evidence="1">Uncharacterized protein</fullName>
    </submittedName>
</protein>
<evidence type="ECO:0000313" key="2">
    <source>
        <dbReference type="Proteomes" id="UP001060215"/>
    </source>
</evidence>
<comment type="caution">
    <text evidence="1">The sequence shown here is derived from an EMBL/GenBank/DDBJ whole genome shotgun (WGS) entry which is preliminary data.</text>
</comment>
<reference evidence="1 2" key="1">
    <citation type="journal article" date="2022" name="Plant J.">
        <title>Chromosome-level genome of Camellia lanceoleosa provides a valuable resource for understanding genome evolution and self-incompatibility.</title>
        <authorList>
            <person name="Gong W."/>
            <person name="Xiao S."/>
            <person name="Wang L."/>
            <person name="Liao Z."/>
            <person name="Chang Y."/>
            <person name="Mo W."/>
            <person name="Hu G."/>
            <person name="Li W."/>
            <person name="Zhao G."/>
            <person name="Zhu H."/>
            <person name="Hu X."/>
            <person name="Ji K."/>
            <person name="Xiang X."/>
            <person name="Song Q."/>
            <person name="Yuan D."/>
            <person name="Jin S."/>
            <person name="Zhang L."/>
        </authorList>
    </citation>
    <scope>NUCLEOTIDE SEQUENCE [LARGE SCALE GENOMIC DNA]</scope>
    <source>
        <strain evidence="1">SQ_2022a</strain>
    </source>
</reference>
<sequence length="93" mass="10222">MALFIAAAACPYLLPKPAVKPLQRVFILIAFPLVGCLHHVMRKLEGSSLVYVIMQVQLLVGAFAGVIKLWDLKQTKIPLVGISCSFDLPSWCI</sequence>
<accession>A0ACC0HK47</accession>
<dbReference type="Proteomes" id="UP001060215">
    <property type="component" value="Chromosome 4"/>
</dbReference>
<name>A0ACC0HK47_9ERIC</name>
<dbReference type="EMBL" id="CM045761">
    <property type="protein sequence ID" value="KAI8013799.1"/>
    <property type="molecule type" value="Genomic_DNA"/>
</dbReference>
<evidence type="ECO:0000313" key="1">
    <source>
        <dbReference type="EMBL" id="KAI8013799.1"/>
    </source>
</evidence>
<proteinExistence type="predicted"/>
<keyword evidence="2" id="KW-1185">Reference proteome</keyword>
<gene>
    <name evidence="1" type="ORF">LOK49_LG05G01773</name>
</gene>
<organism evidence="1 2">
    <name type="scientific">Camellia lanceoleosa</name>
    <dbReference type="NCBI Taxonomy" id="1840588"/>
    <lineage>
        <taxon>Eukaryota</taxon>
        <taxon>Viridiplantae</taxon>
        <taxon>Streptophyta</taxon>
        <taxon>Embryophyta</taxon>
        <taxon>Tracheophyta</taxon>
        <taxon>Spermatophyta</taxon>
        <taxon>Magnoliopsida</taxon>
        <taxon>eudicotyledons</taxon>
        <taxon>Gunneridae</taxon>
        <taxon>Pentapetalae</taxon>
        <taxon>asterids</taxon>
        <taxon>Ericales</taxon>
        <taxon>Theaceae</taxon>
        <taxon>Camellia</taxon>
    </lineage>
</organism>